<evidence type="ECO:0008006" key="3">
    <source>
        <dbReference type="Google" id="ProtNLM"/>
    </source>
</evidence>
<proteinExistence type="predicted"/>
<reference evidence="1 2" key="1">
    <citation type="submission" date="2018-07" db="EMBL/GenBank/DDBJ databases">
        <title>Genomic Encyclopedia of Type Strains, Phase IV (KMG-IV): sequencing the most valuable type-strain genomes for metagenomic binning, comparative biology and taxonomic classification.</title>
        <authorList>
            <person name="Goeker M."/>
        </authorList>
    </citation>
    <scope>NUCLEOTIDE SEQUENCE [LARGE SCALE GENOMIC DNA]</scope>
    <source>
        <strain evidence="1 2">DSM 25281</strain>
    </source>
</reference>
<sequence length="156" mass="17592">MKKYLFVILIIFIITGCKNVVKDSIPIEEAIEGLAKEINNDQVIKGKYELGKILEGKSLTASCPAFFSISEVSVKEVTIQYKGSDKPVEIKDDNGCSDFVNILGNQYENNSIKYKIGDEFQINGIIDQENYDPTDPYNNVIITLTYYGNKYENKTP</sequence>
<dbReference type="AlphaFoldDB" id="A0A370GH03"/>
<keyword evidence="2" id="KW-1185">Reference proteome</keyword>
<accession>A0A370GH03</accession>
<dbReference type="EMBL" id="QQAY01000007">
    <property type="protein sequence ID" value="RDI41664.1"/>
    <property type="molecule type" value="Genomic_DNA"/>
</dbReference>
<protein>
    <recommendedName>
        <fullName evidence="3">Lipoprotein</fullName>
    </recommendedName>
</protein>
<evidence type="ECO:0000313" key="1">
    <source>
        <dbReference type="EMBL" id="RDI41664.1"/>
    </source>
</evidence>
<dbReference type="Proteomes" id="UP000255326">
    <property type="component" value="Unassembled WGS sequence"/>
</dbReference>
<name>A0A370GH03_9BACI</name>
<dbReference type="PROSITE" id="PS51257">
    <property type="entry name" value="PROKAR_LIPOPROTEIN"/>
    <property type="match status" value="1"/>
</dbReference>
<gene>
    <name evidence="1" type="ORF">DFR59_107119</name>
</gene>
<evidence type="ECO:0000313" key="2">
    <source>
        <dbReference type="Proteomes" id="UP000255326"/>
    </source>
</evidence>
<organism evidence="1 2">
    <name type="scientific">Falsibacillus pallidus</name>
    <dbReference type="NCBI Taxonomy" id="493781"/>
    <lineage>
        <taxon>Bacteria</taxon>
        <taxon>Bacillati</taxon>
        <taxon>Bacillota</taxon>
        <taxon>Bacilli</taxon>
        <taxon>Bacillales</taxon>
        <taxon>Bacillaceae</taxon>
        <taxon>Falsibacillus</taxon>
    </lineage>
</organism>
<dbReference type="RefSeq" id="WP_114745995.1">
    <property type="nucleotide sequence ID" value="NZ_QQAY01000007.1"/>
</dbReference>
<comment type="caution">
    <text evidence="1">The sequence shown here is derived from an EMBL/GenBank/DDBJ whole genome shotgun (WGS) entry which is preliminary data.</text>
</comment>